<keyword evidence="6" id="KW-0482">Metalloprotease</keyword>
<keyword evidence="4" id="KW-0378">Hydrolase</keyword>
<dbReference type="GO" id="GO:0006508">
    <property type="term" value="P:proteolysis"/>
    <property type="evidence" value="ECO:0007669"/>
    <property type="project" value="UniProtKB-KW"/>
</dbReference>
<dbReference type="GO" id="GO:0008237">
    <property type="term" value="F:metallopeptidase activity"/>
    <property type="evidence" value="ECO:0007669"/>
    <property type="project" value="UniProtKB-KW"/>
</dbReference>
<dbReference type="EMBL" id="CP060636">
    <property type="protein sequence ID" value="QNM13129.1"/>
    <property type="molecule type" value="Genomic_DNA"/>
</dbReference>
<evidence type="ECO:0000256" key="6">
    <source>
        <dbReference type="ARBA" id="ARBA00023049"/>
    </source>
</evidence>
<dbReference type="InterPro" id="IPR020891">
    <property type="entry name" value="UPF0758_CS"/>
</dbReference>
<keyword evidence="5" id="KW-0862">Zinc</keyword>
<dbReference type="InterPro" id="IPR001405">
    <property type="entry name" value="UPF0758"/>
</dbReference>
<evidence type="ECO:0000313" key="8">
    <source>
        <dbReference type="EMBL" id="QNM13129.1"/>
    </source>
</evidence>
<comment type="similarity">
    <text evidence="1">Belongs to the UPF0758 family.</text>
</comment>
<keyword evidence="9" id="KW-1185">Reference proteome</keyword>
<evidence type="ECO:0000256" key="4">
    <source>
        <dbReference type="ARBA" id="ARBA00022801"/>
    </source>
</evidence>
<evidence type="ECO:0000259" key="7">
    <source>
        <dbReference type="PROSITE" id="PS50249"/>
    </source>
</evidence>
<dbReference type="RefSeq" id="WP_118654669.1">
    <property type="nucleotide sequence ID" value="NZ_CP060636.1"/>
</dbReference>
<evidence type="ECO:0000256" key="3">
    <source>
        <dbReference type="ARBA" id="ARBA00022723"/>
    </source>
</evidence>
<dbReference type="Proteomes" id="UP000515856">
    <property type="component" value="Chromosome"/>
</dbReference>
<keyword evidence="3" id="KW-0479">Metal-binding</keyword>
<evidence type="ECO:0000256" key="2">
    <source>
        <dbReference type="ARBA" id="ARBA00022670"/>
    </source>
</evidence>
<evidence type="ECO:0000313" key="9">
    <source>
        <dbReference type="Proteomes" id="UP000515856"/>
    </source>
</evidence>
<dbReference type="AlphaFoldDB" id="A0A7G9GQP7"/>
<sequence>MKIDVVGIRLVKEREIDYDKPIKKPIDTVNFVLEEMQDLDREMCMTLNLDANNCVLNAHIVSVGGLDSSIVDVKSVMKSALLSNACGIIMYHNHPSGNSTPSQEDFQITEKIKRACEIMDIQFLDHIIIGKENYYSIRGEYTKPYDTSKRKAEKITRVLTIQSSDLDVSKKVYADKDRCNYQEALPIYRRLFDDYNRMKETDYSSFFWGFSKLKTKDMDKAIERACHMIGKETDDSKIYVLDIPSELCLETDFYNFADEIYAYQYPNEMESIWNSIYEKRNSERQVIFPYIEPSMIVGEIKQGKFIEFNHEEQNLELDEIEK</sequence>
<proteinExistence type="inferred from homology"/>
<dbReference type="InterPro" id="IPR037518">
    <property type="entry name" value="MPN"/>
</dbReference>
<dbReference type="InterPro" id="IPR025657">
    <property type="entry name" value="RadC_JAB"/>
</dbReference>
<feature type="domain" description="MPN" evidence="7">
    <location>
        <begin position="21"/>
        <end position="143"/>
    </location>
</feature>
<evidence type="ECO:0000256" key="5">
    <source>
        <dbReference type="ARBA" id="ARBA00022833"/>
    </source>
</evidence>
<dbReference type="KEGG" id="ehn:H9Q80_04050"/>
<reference evidence="8 9" key="1">
    <citation type="submission" date="2020-08" db="EMBL/GenBank/DDBJ databases">
        <authorList>
            <person name="Liu C."/>
            <person name="Sun Q."/>
        </authorList>
    </citation>
    <scope>NUCLEOTIDE SEQUENCE [LARGE SCALE GENOMIC DNA]</scope>
    <source>
        <strain evidence="8 9">NSJ-61</strain>
    </source>
</reference>
<dbReference type="Gene3D" id="3.40.140.10">
    <property type="entry name" value="Cytidine Deaminase, domain 2"/>
    <property type="match status" value="1"/>
</dbReference>
<protein>
    <submittedName>
        <fullName evidence="8">JAB domain-containing protein</fullName>
    </submittedName>
</protein>
<dbReference type="PROSITE" id="PS50249">
    <property type="entry name" value="MPN"/>
    <property type="match status" value="1"/>
</dbReference>
<dbReference type="PANTHER" id="PTHR30471">
    <property type="entry name" value="DNA REPAIR PROTEIN RADC"/>
    <property type="match status" value="1"/>
</dbReference>
<keyword evidence="2" id="KW-0645">Protease</keyword>
<name>A0A7G9GQP7_9FIRM</name>
<dbReference type="CDD" id="cd08071">
    <property type="entry name" value="MPN_DUF2466"/>
    <property type="match status" value="1"/>
</dbReference>
<gene>
    <name evidence="8" type="ORF">H9Q80_04050</name>
</gene>
<dbReference type="GO" id="GO:0046872">
    <property type="term" value="F:metal ion binding"/>
    <property type="evidence" value="ECO:0007669"/>
    <property type="project" value="UniProtKB-KW"/>
</dbReference>
<organism evidence="8 9">
    <name type="scientific">[Eubacterium] hominis</name>
    <dbReference type="NCBI Taxonomy" id="2764325"/>
    <lineage>
        <taxon>Bacteria</taxon>
        <taxon>Bacillati</taxon>
        <taxon>Bacillota</taxon>
        <taxon>Erysipelotrichia</taxon>
        <taxon>Erysipelotrichales</taxon>
        <taxon>Erysipelotrichaceae</taxon>
        <taxon>Amedibacillus</taxon>
    </lineage>
</organism>
<accession>A0A7G9GQP7</accession>
<dbReference type="Pfam" id="PF04002">
    <property type="entry name" value="RadC"/>
    <property type="match status" value="1"/>
</dbReference>
<dbReference type="PANTHER" id="PTHR30471:SF3">
    <property type="entry name" value="UPF0758 PROTEIN YEES-RELATED"/>
    <property type="match status" value="1"/>
</dbReference>
<evidence type="ECO:0000256" key="1">
    <source>
        <dbReference type="ARBA" id="ARBA00010243"/>
    </source>
</evidence>
<dbReference type="PROSITE" id="PS01302">
    <property type="entry name" value="UPF0758"/>
    <property type="match status" value="1"/>
</dbReference>